<dbReference type="STRING" id="927664.SAMN05421780_108114"/>
<dbReference type="Pfam" id="PF13442">
    <property type="entry name" value="Cytochrome_CBB3"/>
    <property type="match status" value="1"/>
</dbReference>
<dbReference type="InterPro" id="IPR007360">
    <property type="entry name" value="SirB"/>
</dbReference>
<keyword evidence="2 6" id="KW-0349">Heme</keyword>
<evidence type="ECO:0000256" key="4">
    <source>
        <dbReference type="ARBA" id="ARBA00022982"/>
    </source>
</evidence>
<dbReference type="GO" id="GO:0005506">
    <property type="term" value="F:iron ion binding"/>
    <property type="evidence" value="ECO:0007669"/>
    <property type="project" value="InterPro"/>
</dbReference>
<sequence>MDTGMLHLHTTVVIVFLLSLAFKTVLLLANNTTLLDTVRAKTKVLEMILGTLILVTGGYLLFKGGHPATWLMVKVAIVLVMIPMAIVGLKKGNKALAVISLLGFVYVYGVAETRSLTFKKQDTAASPVAEIYTAQCVRCHGESGDAGQFGAKNLKESTLSREETAQIILNGKGAMPGFNGAISPEKANELADYIATLKK</sequence>
<dbReference type="OrthoDB" id="9811395at2"/>
<evidence type="ECO:0000256" key="5">
    <source>
        <dbReference type="ARBA" id="ARBA00023004"/>
    </source>
</evidence>
<dbReference type="EMBL" id="FOLE01000008">
    <property type="protein sequence ID" value="SFC69365.1"/>
    <property type="molecule type" value="Genomic_DNA"/>
</dbReference>
<keyword evidence="1" id="KW-0813">Transport</keyword>
<keyword evidence="5 6" id="KW-0408">Iron</keyword>
<dbReference type="Proteomes" id="UP000199514">
    <property type="component" value="Unassembled WGS sequence"/>
</dbReference>
<dbReference type="PROSITE" id="PS51007">
    <property type="entry name" value="CYTC"/>
    <property type="match status" value="1"/>
</dbReference>
<protein>
    <submittedName>
        <fullName evidence="9">Cytochrome c, mono-and diheme variants</fullName>
    </submittedName>
</protein>
<evidence type="ECO:0000313" key="9">
    <source>
        <dbReference type="EMBL" id="SFC69365.1"/>
    </source>
</evidence>
<feature type="transmembrane region" description="Helical" evidence="7">
    <location>
        <begin position="12"/>
        <end position="32"/>
    </location>
</feature>
<reference evidence="9 10" key="1">
    <citation type="submission" date="2016-10" db="EMBL/GenBank/DDBJ databases">
        <authorList>
            <person name="de Groot N.N."/>
        </authorList>
    </citation>
    <scope>NUCLEOTIDE SEQUENCE [LARGE SCALE GENOMIC DNA]</scope>
    <source>
        <strain evidence="9 10">DSM 6793</strain>
    </source>
</reference>
<evidence type="ECO:0000256" key="7">
    <source>
        <dbReference type="SAM" id="Phobius"/>
    </source>
</evidence>
<evidence type="ECO:0000259" key="8">
    <source>
        <dbReference type="PROSITE" id="PS51007"/>
    </source>
</evidence>
<dbReference type="InterPro" id="IPR009056">
    <property type="entry name" value="Cyt_c-like_dom"/>
</dbReference>
<evidence type="ECO:0000256" key="1">
    <source>
        <dbReference type="ARBA" id="ARBA00022448"/>
    </source>
</evidence>
<evidence type="ECO:0000313" key="10">
    <source>
        <dbReference type="Proteomes" id="UP000199514"/>
    </source>
</evidence>
<organism evidence="9 10">
    <name type="scientific">Flexibacter flexilis DSM 6793</name>
    <dbReference type="NCBI Taxonomy" id="927664"/>
    <lineage>
        <taxon>Bacteria</taxon>
        <taxon>Pseudomonadati</taxon>
        <taxon>Bacteroidota</taxon>
        <taxon>Cytophagia</taxon>
        <taxon>Cytophagales</taxon>
        <taxon>Flexibacteraceae</taxon>
        <taxon>Flexibacter</taxon>
    </lineage>
</organism>
<keyword evidence="7" id="KW-0472">Membrane</keyword>
<dbReference type="PRINTS" id="PR00605">
    <property type="entry name" value="CYTCHROMECIC"/>
</dbReference>
<feature type="transmembrane region" description="Helical" evidence="7">
    <location>
        <begin position="95"/>
        <end position="111"/>
    </location>
</feature>
<dbReference type="GO" id="GO:0009055">
    <property type="term" value="F:electron transfer activity"/>
    <property type="evidence" value="ECO:0007669"/>
    <property type="project" value="InterPro"/>
</dbReference>
<dbReference type="SUPFAM" id="SSF46626">
    <property type="entry name" value="Cytochrome c"/>
    <property type="match status" value="1"/>
</dbReference>
<evidence type="ECO:0000256" key="2">
    <source>
        <dbReference type="ARBA" id="ARBA00022617"/>
    </source>
</evidence>
<feature type="transmembrane region" description="Helical" evidence="7">
    <location>
        <begin position="44"/>
        <end position="62"/>
    </location>
</feature>
<keyword evidence="3 6" id="KW-0479">Metal-binding</keyword>
<accession>A0A1I1L8S6</accession>
<evidence type="ECO:0000256" key="6">
    <source>
        <dbReference type="PROSITE-ProRule" id="PRU00433"/>
    </source>
</evidence>
<name>A0A1I1L8S6_9BACT</name>
<dbReference type="AlphaFoldDB" id="A0A1I1L8S6"/>
<keyword evidence="10" id="KW-1185">Reference proteome</keyword>
<keyword evidence="7" id="KW-0812">Transmembrane</keyword>
<keyword evidence="4" id="KW-0249">Electron transport</keyword>
<proteinExistence type="predicted"/>
<feature type="transmembrane region" description="Helical" evidence="7">
    <location>
        <begin position="68"/>
        <end position="88"/>
    </location>
</feature>
<dbReference type="InterPro" id="IPR036909">
    <property type="entry name" value="Cyt_c-like_dom_sf"/>
</dbReference>
<keyword evidence="7" id="KW-1133">Transmembrane helix</keyword>
<dbReference type="Pfam" id="PF04247">
    <property type="entry name" value="SirB"/>
    <property type="match status" value="1"/>
</dbReference>
<gene>
    <name evidence="9" type="ORF">SAMN05421780_108114</name>
</gene>
<feature type="domain" description="Cytochrome c" evidence="8">
    <location>
        <begin position="123"/>
        <end position="198"/>
    </location>
</feature>
<dbReference type="InterPro" id="IPR008168">
    <property type="entry name" value="Cyt_C_IC"/>
</dbReference>
<evidence type="ECO:0000256" key="3">
    <source>
        <dbReference type="ARBA" id="ARBA00022723"/>
    </source>
</evidence>
<dbReference type="Gene3D" id="1.10.760.10">
    <property type="entry name" value="Cytochrome c-like domain"/>
    <property type="match status" value="1"/>
</dbReference>
<dbReference type="GO" id="GO:0020037">
    <property type="term" value="F:heme binding"/>
    <property type="evidence" value="ECO:0007669"/>
    <property type="project" value="InterPro"/>
</dbReference>